<evidence type="ECO:0000256" key="2">
    <source>
        <dbReference type="ARBA" id="ARBA00023125"/>
    </source>
</evidence>
<dbReference type="SUPFAM" id="SSF51215">
    <property type="entry name" value="Regulatory protein AraC"/>
    <property type="match status" value="1"/>
</dbReference>
<dbReference type="GO" id="GO:0043565">
    <property type="term" value="F:sequence-specific DNA binding"/>
    <property type="evidence" value="ECO:0007669"/>
    <property type="project" value="InterPro"/>
</dbReference>
<evidence type="ECO:0000256" key="3">
    <source>
        <dbReference type="ARBA" id="ARBA00023163"/>
    </source>
</evidence>
<dbReference type="PROSITE" id="PS01124">
    <property type="entry name" value="HTH_ARAC_FAMILY_2"/>
    <property type="match status" value="1"/>
</dbReference>
<keyword evidence="3" id="KW-0804">Transcription</keyword>
<feature type="domain" description="HTH araC/xylS-type" evidence="4">
    <location>
        <begin position="189"/>
        <end position="287"/>
    </location>
</feature>
<dbReference type="Pfam" id="PF22200">
    <property type="entry name" value="ExsA_N"/>
    <property type="match status" value="1"/>
</dbReference>
<dbReference type="Proteomes" id="UP000289792">
    <property type="component" value="Unassembled WGS sequence"/>
</dbReference>
<dbReference type="InterPro" id="IPR018060">
    <property type="entry name" value="HTH_AraC"/>
</dbReference>
<evidence type="ECO:0000313" key="5">
    <source>
        <dbReference type="EMBL" id="RXJ44446.1"/>
    </source>
</evidence>
<reference evidence="5 6" key="1">
    <citation type="submission" date="2019-01" db="EMBL/GenBank/DDBJ databases">
        <title>Genome sequence of the Antarctic species Gelidibacter gilvus ACAM 158(T).</title>
        <authorList>
            <person name="Bowman J.P."/>
        </authorList>
    </citation>
    <scope>NUCLEOTIDE SEQUENCE [LARGE SCALE GENOMIC DNA]</scope>
    <source>
        <strain evidence="5 6">IC158</strain>
    </source>
</reference>
<evidence type="ECO:0000256" key="1">
    <source>
        <dbReference type="ARBA" id="ARBA00023015"/>
    </source>
</evidence>
<dbReference type="EMBL" id="SDDZ01000017">
    <property type="protein sequence ID" value="RXJ44446.1"/>
    <property type="molecule type" value="Genomic_DNA"/>
</dbReference>
<keyword evidence="1" id="KW-0805">Transcription regulation</keyword>
<accession>A0A4Q0XCX9</accession>
<keyword evidence="6" id="KW-1185">Reference proteome</keyword>
<dbReference type="GO" id="GO:0003700">
    <property type="term" value="F:DNA-binding transcription factor activity"/>
    <property type="evidence" value="ECO:0007669"/>
    <property type="project" value="InterPro"/>
</dbReference>
<dbReference type="PANTHER" id="PTHR43280:SF2">
    <property type="entry name" value="HTH-TYPE TRANSCRIPTIONAL REGULATOR EXSA"/>
    <property type="match status" value="1"/>
</dbReference>
<dbReference type="InterPro" id="IPR009057">
    <property type="entry name" value="Homeodomain-like_sf"/>
</dbReference>
<dbReference type="InterPro" id="IPR054015">
    <property type="entry name" value="ExsA-like_N"/>
</dbReference>
<sequence length="293" mass="34606">MLNVYEAFQEDPEYFKTLRVNDNLLINYNCPQMETWANLMTSLNHIIYTVEGERRLVRPEKRIDVKKGSLIFLRKGAFQQGKFHKEDWQVVVFAVHDRYISSFINEFRDRLKPQPIVAESKKELLFTIGTNEITHAYFNGLLPYFIKHPPPQESVLELKLRELLFSIFFDKANSRLLSYLDNVVNDDKSAFIDIMESNYMFNLSLSDFSKLTARSLTTFKTTFFKLFNTSPGKWLIQKRLELACQMLHNLNKPINDIAFESGFKSVTHFNRIFKVKFKKTPSDYRKQLKNRPD</sequence>
<dbReference type="PANTHER" id="PTHR43280">
    <property type="entry name" value="ARAC-FAMILY TRANSCRIPTIONAL REGULATOR"/>
    <property type="match status" value="1"/>
</dbReference>
<dbReference type="Pfam" id="PF12833">
    <property type="entry name" value="HTH_18"/>
    <property type="match status" value="1"/>
</dbReference>
<gene>
    <name evidence="5" type="ORF">ESZ48_17420</name>
</gene>
<dbReference type="InterPro" id="IPR020449">
    <property type="entry name" value="Tscrpt_reg_AraC-type_HTH"/>
</dbReference>
<protein>
    <submittedName>
        <fullName evidence="5">AraC family transcriptional regulator</fullName>
    </submittedName>
</protein>
<dbReference type="InterPro" id="IPR037923">
    <property type="entry name" value="HTH-like"/>
</dbReference>
<comment type="caution">
    <text evidence="5">The sequence shown here is derived from an EMBL/GenBank/DDBJ whole genome shotgun (WGS) entry which is preliminary data.</text>
</comment>
<dbReference type="SUPFAM" id="SSF46689">
    <property type="entry name" value="Homeodomain-like"/>
    <property type="match status" value="1"/>
</dbReference>
<dbReference type="AlphaFoldDB" id="A0A4Q0XCX9"/>
<dbReference type="RefSeq" id="WP_129018785.1">
    <property type="nucleotide sequence ID" value="NZ_SDDZ01000017.1"/>
</dbReference>
<dbReference type="SMART" id="SM00342">
    <property type="entry name" value="HTH_ARAC"/>
    <property type="match status" value="1"/>
</dbReference>
<proteinExistence type="predicted"/>
<organism evidence="5 6">
    <name type="scientific">Gelidibacter gilvus</name>
    <dbReference type="NCBI Taxonomy" id="59602"/>
    <lineage>
        <taxon>Bacteria</taxon>
        <taxon>Pseudomonadati</taxon>
        <taxon>Bacteroidota</taxon>
        <taxon>Flavobacteriia</taxon>
        <taxon>Flavobacteriales</taxon>
        <taxon>Flavobacteriaceae</taxon>
        <taxon>Gelidibacter</taxon>
    </lineage>
</organism>
<evidence type="ECO:0000259" key="4">
    <source>
        <dbReference type="PROSITE" id="PS01124"/>
    </source>
</evidence>
<name>A0A4Q0XCX9_9FLAO</name>
<dbReference type="Gene3D" id="1.10.10.60">
    <property type="entry name" value="Homeodomain-like"/>
    <property type="match status" value="1"/>
</dbReference>
<keyword evidence="2" id="KW-0238">DNA-binding</keyword>
<evidence type="ECO:0000313" key="6">
    <source>
        <dbReference type="Proteomes" id="UP000289792"/>
    </source>
</evidence>
<dbReference type="PRINTS" id="PR00032">
    <property type="entry name" value="HTHARAC"/>
</dbReference>
<dbReference type="OrthoDB" id="4480133at2"/>